<feature type="signal peptide" evidence="2">
    <location>
        <begin position="1"/>
        <end position="18"/>
    </location>
</feature>
<evidence type="ECO:0000256" key="2">
    <source>
        <dbReference type="SAM" id="SignalP"/>
    </source>
</evidence>
<keyword evidence="1 2" id="KW-0732">Signal</keyword>
<evidence type="ECO:0000313" key="3">
    <source>
        <dbReference type="EMBL" id="MCT2561178.1"/>
    </source>
</evidence>
<dbReference type="Gene3D" id="4.10.1080.10">
    <property type="entry name" value="TSP type-3 repeat"/>
    <property type="match status" value="1"/>
</dbReference>
<evidence type="ECO:0000256" key="1">
    <source>
        <dbReference type="ARBA" id="ARBA00022729"/>
    </source>
</evidence>
<name>A0ABT2IQT9_9FLAO</name>
<dbReference type="SUPFAM" id="SSF103647">
    <property type="entry name" value="TSP type-3 repeat"/>
    <property type="match status" value="1"/>
</dbReference>
<evidence type="ECO:0000313" key="4">
    <source>
        <dbReference type="Proteomes" id="UP001525566"/>
    </source>
</evidence>
<keyword evidence="4" id="KW-1185">Reference proteome</keyword>
<gene>
    <name evidence="3" type="ORF">N0B48_04670</name>
</gene>
<organism evidence="3 4">
    <name type="scientific">Chryseobacterium herbae</name>
    <dbReference type="NCBI Taxonomy" id="2976476"/>
    <lineage>
        <taxon>Bacteria</taxon>
        <taxon>Pseudomonadati</taxon>
        <taxon>Bacteroidota</taxon>
        <taxon>Flavobacteriia</taxon>
        <taxon>Flavobacteriales</taxon>
        <taxon>Weeksellaceae</taxon>
        <taxon>Chryseobacterium group</taxon>
        <taxon>Chryseobacterium</taxon>
    </lineage>
</organism>
<dbReference type="InterPro" id="IPR003367">
    <property type="entry name" value="Thrombospondin_3-like_rpt"/>
</dbReference>
<reference evidence="3 4" key="1">
    <citation type="submission" date="2022-09" db="EMBL/GenBank/DDBJ databases">
        <title>Chryseobacterium oleae sp.nov., isolated from the inter-root soil of Pyrola calliantha H. Andr. in Tibet.</title>
        <authorList>
            <person name="Li Z."/>
        </authorList>
    </citation>
    <scope>NUCLEOTIDE SEQUENCE [LARGE SCALE GENOMIC DNA]</scope>
    <source>
        <strain evidence="4">pc1-10</strain>
    </source>
</reference>
<protein>
    <submittedName>
        <fullName evidence="3">Thrombospondin type 3 repeat-containing protein</fullName>
    </submittedName>
</protein>
<dbReference type="EMBL" id="JAOAMU010000001">
    <property type="protein sequence ID" value="MCT2561178.1"/>
    <property type="molecule type" value="Genomic_DNA"/>
</dbReference>
<proteinExistence type="predicted"/>
<dbReference type="Proteomes" id="UP001525566">
    <property type="component" value="Unassembled WGS sequence"/>
</dbReference>
<comment type="caution">
    <text evidence="3">The sequence shown here is derived from an EMBL/GenBank/DDBJ whole genome shotgun (WGS) entry which is preliminary data.</text>
</comment>
<dbReference type="InterPro" id="IPR028974">
    <property type="entry name" value="TSP_type-3_rpt"/>
</dbReference>
<sequence>MRIYYTLLFLFSLFLMQAQETIDQDALKKCRKELNKKTCLSDEDGDGVIFYLDQCPKEKGPVENKGCPWPDKDKDGIIDQEDNCPDLAGPAENYGCPWSDTDNDGILDNEDKCPTVKGFIEYGGCPKPKSFTRDCGAIAKQDSLDMMKLRAGYKEIDKIYNQLSKKILEPINKYHLKNIRLYIKLIDWGPSCLTGDGCDQNWKHIQSNYLSTKFWNKTTLEKLYNRKDINGIFFSTKFWPEIFPELKEFVDPPLYNYLVKHYKKERTISVLKNDKEQYQLVIISMYFENPHQIRVLMTDSNRFYTDTTYTYDGKTWNTIK</sequence>
<accession>A0ABT2IQT9</accession>
<feature type="chain" id="PRO_5047450970" evidence="2">
    <location>
        <begin position="19"/>
        <end position="320"/>
    </location>
</feature>
<dbReference type="Pfam" id="PF02412">
    <property type="entry name" value="TSP_3"/>
    <property type="match status" value="2"/>
</dbReference>